<keyword evidence="4" id="KW-1185">Reference proteome</keyword>
<dbReference type="PANTHER" id="PTHR43591">
    <property type="entry name" value="METHYLTRANSFERASE"/>
    <property type="match status" value="1"/>
</dbReference>
<proteinExistence type="inferred from homology"/>
<dbReference type="OrthoDB" id="184880at2759"/>
<dbReference type="GO" id="GO:0008168">
    <property type="term" value="F:methyltransferase activity"/>
    <property type="evidence" value="ECO:0007669"/>
    <property type="project" value="TreeGrafter"/>
</dbReference>
<dbReference type="CDD" id="cd02440">
    <property type="entry name" value="AdoMet_MTases"/>
    <property type="match status" value="1"/>
</dbReference>
<dbReference type="HOGENOM" id="CLU_010595_0_2_1"/>
<reference evidence="4" key="2">
    <citation type="journal article" date="2019" name="Mol. Plant Microbe Interact.">
        <title>Genome sequence resources for four phytopathogenic fungi from the Colletotrichum orbiculare species complex.</title>
        <authorList>
            <person name="Gan P."/>
            <person name="Tsushima A."/>
            <person name="Narusaka M."/>
            <person name="Narusaka Y."/>
            <person name="Takano Y."/>
            <person name="Kubo Y."/>
            <person name="Shirasu K."/>
        </authorList>
    </citation>
    <scope>GENOME REANNOTATION</scope>
    <source>
        <strain evidence="4">104-T / ATCC 96160 / CBS 514.97 / LARS 414 / MAFF 240422</strain>
    </source>
</reference>
<name>N4VB22_COLOR</name>
<evidence type="ECO:0000313" key="4">
    <source>
        <dbReference type="Proteomes" id="UP000014480"/>
    </source>
</evidence>
<dbReference type="SUPFAM" id="SSF53335">
    <property type="entry name" value="S-adenosyl-L-methionine-dependent methyltransferases"/>
    <property type="match status" value="1"/>
</dbReference>
<gene>
    <name evidence="3" type="ORF">Cob_v011925</name>
</gene>
<dbReference type="eggNOG" id="ENOG502S6PS">
    <property type="taxonomic scope" value="Eukaryota"/>
</dbReference>
<dbReference type="Proteomes" id="UP000014480">
    <property type="component" value="Unassembled WGS sequence"/>
</dbReference>
<comment type="caution">
    <text evidence="3">The sequence shown here is derived from an EMBL/GenBank/DDBJ whole genome shotgun (WGS) entry which is preliminary data.</text>
</comment>
<evidence type="ECO:0000256" key="1">
    <source>
        <dbReference type="ARBA" id="ARBA00038158"/>
    </source>
</evidence>
<feature type="compositionally biased region" description="Polar residues" evidence="2">
    <location>
        <begin position="57"/>
        <end position="72"/>
    </location>
</feature>
<dbReference type="EMBL" id="AMCV02000043">
    <property type="protein sequence ID" value="TDZ15058.1"/>
    <property type="molecule type" value="Genomic_DNA"/>
</dbReference>
<dbReference type="STRING" id="1213857.N4VB22"/>
<organism evidence="3 4">
    <name type="scientific">Colletotrichum orbiculare (strain 104-T / ATCC 96160 / CBS 514.97 / LARS 414 / MAFF 240422)</name>
    <name type="common">Cucumber anthracnose fungus</name>
    <name type="synonym">Colletotrichum lagenarium</name>
    <dbReference type="NCBI Taxonomy" id="1213857"/>
    <lineage>
        <taxon>Eukaryota</taxon>
        <taxon>Fungi</taxon>
        <taxon>Dikarya</taxon>
        <taxon>Ascomycota</taxon>
        <taxon>Pezizomycotina</taxon>
        <taxon>Sordariomycetes</taxon>
        <taxon>Hypocreomycetidae</taxon>
        <taxon>Glomerellales</taxon>
        <taxon>Glomerellaceae</taxon>
        <taxon>Colletotrichum</taxon>
        <taxon>Colletotrichum orbiculare species complex</taxon>
    </lineage>
</organism>
<protein>
    <submittedName>
        <fullName evidence="3">Secondary metabolism regulator LAE1</fullName>
    </submittedName>
</protein>
<sequence>MSGKRPAPESPKAEAQHKNSRFKPNSPLAPVSADTSDTENVADEQDEPQGPIELDDANTSNGYESASDGGSSIATSLASSIRDYNFENRRRYHKYNEGQYNFPNDEPEQERENMKHHMIVALCDNELHNAPIKGPRKVVDFGTGTGIWAIEVGEKYPEAEIDGLDLSPIQPPFVPPNVSFLVDGVEAEWLYPENSIDYVHLRHMAPSIKDWPKLLCQAYKALKPGGWLELQDIVPEYKCDDGTMPPPEQYTPAKTLDLITEGLAHLGVDLRAGNSHAGRIEAAGFRSLMHDIKKVPVGSWPKDAHLKSIGSYAHAMIYDGLHGNTIGSFTRGLGWSREEVEVFLVQVRKEMTDNAVHPYIFYHSYAAQKPTGL</sequence>
<accession>N4VB22</accession>
<comment type="similarity">
    <text evidence="1">Belongs to the methyltransferase superfamily. LaeA methyltransferase family.</text>
</comment>
<dbReference type="AlphaFoldDB" id="N4VB22"/>
<reference evidence="4" key="1">
    <citation type="journal article" date="2013" name="New Phytol.">
        <title>Comparative genomic and transcriptomic analyses reveal the hemibiotrophic stage shift of Colletotrichum fungi.</title>
        <authorList>
            <person name="Gan P."/>
            <person name="Ikeda K."/>
            <person name="Irieda H."/>
            <person name="Narusaka M."/>
            <person name="O'Connell R.J."/>
            <person name="Narusaka Y."/>
            <person name="Takano Y."/>
            <person name="Kubo Y."/>
            <person name="Shirasu K."/>
        </authorList>
    </citation>
    <scope>NUCLEOTIDE SEQUENCE [LARGE SCALE GENOMIC DNA]</scope>
    <source>
        <strain evidence="4">104-T / ATCC 96160 / CBS 514.97 / LARS 414 / MAFF 240422</strain>
    </source>
</reference>
<dbReference type="InterPro" id="IPR029063">
    <property type="entry name" value="SAM-dependent_MTases_sf"/>
</dbReference>
<dbReference type="PANTHER" id="PTHR43591:SF10">
    <property type="entry name" value="ABC TRANSMEMBRANE TYPE-1 DOMAIN-CONTAINING PROTEIN-RELATED"/>
    <property type="match status" value="1"/>
</dbReference>
<dbReference type="Gene3D" id="3.40.50.150">
    <property type="entry name" value="Vaccinia Virus protein VP39"/>
    <property type="match status" value="1"/>
</dbReference>
<evidence type="ECO:0000313" key="3">
    <source>
        <dbReference type="EMBL" id="TDZ15058.1"/>
    </source>
</evidence>
<feature type="compositionally biased region" description="Acidic residues" evidence="2">
    <location>
        <begin position="36"/>
        <end position="47"/>
    </location>
</feature>
<dbReference type="Pfam" id="PF13489">
    <property type="entry name" value="Methyltransf_23"/>
    <property type="match status" value="1"/>
</dbReference>
<feature type="region of interest" description="Disordered" evidence="2">
    <location>
        <begin position="1"/>
        <end position="72"/>
    </location>
</feature>
<evidence type="ECO:0000256" key="2">
    <source>
        <dbReference type="SAM" id="MobiDB-lite"/>
    </source>
</evidence>